<dbReference type="RefSeq" id="XP_007442351.1">
    <property type="nucleotide sequence ID" value="XM_007442289.2"/>
</dbReference>
<gene>
    <name evidence="3" type="primary">LOC103049203</name>
</gene>
<dbReference type="Proteomes" id="UP000695026">
    <property type="component" value="Unplaced"/>
</dbReference>
<dbReference type="KEGG" id="pbi:103049203"/>
<organism evidence="2 3">
    <name type="scientific">Python bivittatus</name>
    <name type="common">Burmese python</name>
    <name type="synonym">Python molurus bivittatus</name>
    <dbReference type="NCBI Taxonomy" id="176946"/>
    <lineage>
        <taxon>Eukaryota</taxon>
        <taxon>Metazoa</taxon>
        <taxon>Chordata</taxon>
        <taxon>Craniata</taxon>
        <taxon>Vertebrata</taxon>
        <taxon>Euteleostomi</taxon>
        <taxon>Lepidosauria</taxon>
        <taxon>Squamata</taxon>
        <taxon>Bifurcata</taxon>
        <taxon>Unidentata</taxon>
        <taxon>Episquamata</taxon>
        <taxon>Toxicofera</taxon>
        <taxon>Serpentes</taxon>
        <taxon>Henophidia</taxon>
        <taxon>Pythonidae</taxon>
        <taxon>Python</taxon>
    </lineage>
</organism>
<protein>
    <submittedName>
        <fullName evidence="3">Protein MCM10 homolog</fullName>
    </submittedName>
</protein>
<name>A0A9F2RB19_PYTBI</name>
<evidence type="ECO:0000313" key="3">
    <source>
        <dbReference type="RefSeq" id="XP_007442351.1"/>
    </source>
</evidence>
<dbReference type="Gene3D" id="1.20.5.420">
    <property type="entry name" value="Immunoglobulin FC, subunit C"/>
    <property type="match status" value="1"/>
</dbReference>
<sequence>MDEDDHLDLLASLLVENEAEDSAGNERAAEDQDEYDLLFEAEDDESYTEEVEAEEAGSACNQENVVELFGDVADLSEDEEKKENVQKVSHPVALDQGKEHSNEDLQEELRKLQEQMKKLQEQLRMTVIGKPADSDPCKKTSGKSTAAVIKERTLSKVQECPSFSAQLNCPVLPLSKSHCPKPKPTIA</sequence>
<dbReference type="AlphaFoldDB" id="A0A9F2RB19"/>
<feature type="non-terminal residue" evidence="3">
    <location>
        <position position="187"/>
    </location>
</feature>
<dbReference type="GeneID" id="103049203"/>
<keyword evidence="2" id="KW-1185">Reference proteome</keyword>
<evidence type="ECO:0000313" key="2">
    <source>
        <dbReference type="Proteomes" id="UP000695026"/>
    </source>
</evidence>
<dbReference type="OrthoDB" id="10588880at2759"/>
<feature type="region of interest" description="Disordered" evidence="1">
    <location>
        <begin position="77"/>
        <end position="103"/>
    </location>
</feature>
<reference evidence="3" key="1">
    <citation type="submission" date="2025-08" db="UniProtKB">
        <authorList>
            <consortium name="RefSeq"/>
        </authorList>
    </citation>
    <scope>IDENTIFICATION</scope>
    <source>
        <tissue evidence="3">Liver</tissue>
    </source>
</reference>
<evidence type="ECO:0000256" key="1">
    <source>
        <dbReference type="SAM" id="MobiDB-lite"/>
    </source>
</evidence>
<accession>A0A9F2RB19</accession>
<proteinExistence type="predicted"/>